<dbReference type="InterPro" id="IPR001173">
    <property type="entry name" value="Glyco_trans_2-like"/>
</dbReference>
<proteinExistence type="predicted"/>
<dbReference type="CDD" id="cd00761">
    <property type="entry name" value="Glyco_tranf_GTA_type"/>
    <property type="match status" value="1"/>
</dbReference>
<feature type="compositionally biased region" description="Low complexity" evidence="1">
    <location>
        <begin position="174"/>
        <end position="193"/>
    </location>
</feature>
<name>A0A7C1P4Z2_THEPE</name>
<evidence type="ECO:0000313" key="3">
    <source>
        <dbReference type="EMBL" id="HEB48892.1"/>
    </source>
</evidence>
<dbReference type="InterPro" id="IPR050834">
    <property type="entry name" value="Glycosyltransf_2"/>
</dbReference>
<dbReference type="AlphaFoldDB" id="A0A7C1P4Z2"/>
<keyword evidence="3" id="KW-0808">Transferase</keyword>
<feature type="domain" description="Glycosyltransferase 2-like" evidence="2">
    <location>
        <begin position="10"/>
        <end position="126"/>
    </location>
</feature>
<reference evidence="3" key="1">
    <citation type="journal article" date="2020" name="mSystems">
        <title>Genome- and Community-Level Interaction Insights into Carbon Utilization and Element Cycling Functions of Hydrothermarchaeota in Hydrothermal Sediment.</title>
        <authorList>
            <person name="Zhou Z."/>
            <person name="Liu Y."/>
            <person name="Xu W."/>
            <person name="Pan J."/>
            <person name="Luo Z.H."/>
            <person name="Li M."/>
        </authorList>
    </citation>
    <scope>NUCLEOTIDE SEQUENCE [LARGE SCALE GENOMIC DNA]</scope>
    <source>
        <strain evidence="3">SpSt-25</strain>
    </source>
</reference>
<accession>A0A7C1P4Z2</accession>
<dbReference type="Pfam" id="PF00535">
    <property type="entry name" value="Glycos_transf_2"/>
    <property type="match status" value="1"/>
</dbReference>
<dbReference type="GO" id="GO:0016740">
    <property type="term" value="F:transferase activity"/>
    <property type="evidence" value="ECO:0007669"/>
    <property type="project" value="UniProtKB-KW"/>
</dbReference>
<dbReference type="PANTHER" id="PTHR43685">
    <property type="entry name" value="GLYCOSYLTRANSFERASE"/>
    <property type="match status" value="1"/>
</dbReference>
<dbReference type="Gene3D" id="3.90.550.10">
    <property type="entry name" value="Spore Coat Polysaccharide Biosynthesis Protein SpsA, Chain A"/>
    <property type="match status" value="1"/>
</dbReference>
<comment type="caution">
    <text evidence="3">The sequence shown here is derived from an EMBL/GenBank/DDBJ whole genome shotgun (WGS) entry which is preliminary data.</text>
</comment>
<dbReference type="EMBL" id="DSKP01000131">
    <property type="protein sequence ID" value="HEB48892.1"/>
    <property type="molecule type" value="Genomic_DNA"/>
</dbReference>
<sequence>MAQAELPVITVGILTLNREWSIEAVLEALSSQTYPHSRIYVLIVDGGSTDRTVEKARARLRSSDFLGFSIIVKESNIPEARNICIEEMVGDMLFFLDSDVLIEPHAIEKLIAAALACGCDIISANCSSVVLRTPAEVTVLLDHLRCSEASDGEVVRVPSVAMGHTLIRRESSRRSGSTPTSTSARTLTSASTPGREASRSACTPGLERWM</sequence>
<evidence type="ECO:0000256" key="1">
    <source>
        <dbReference type="SAM" id="MobiDB-lite"/>
    </source>
</evidence>
<organism evidence="3">
    <name type="scientific">Thermofilum pendens</name>
    <dbReference type="NCBI Taxonomy" id="2269"/>
    <lineage>
        <taxon>Archaea</taxon>
        <taxon>Thermoproteota</taxon>
        <taxon>Thermoprotei</taxon>
        <taxon>Thermofilales</taxon>
        <taxon>Thermofilaceae</taxon>
        <taxon>Thermofilum</taxon>
    </lineage>
</organism>
<protein>
    <submittedName>
        <fullName evidence="3">Glycosyltransferase family 2 protein</fullName>
    </submittedName>
</protein>
<dbReference type="PANTHER" id="PTHR43685:SF2">
    <property type="entry name" value="GLYCOSYLTRANSFERASE 2-LIKE DOMAIN-CONTAINING PROTEIN"/>
    <property type="match status" value="1"/>
</dbReference>
<dbReference type="InterPro" id="IPR029044">
    <property type="entry name" value="Nucleotide-diphossugar_trans"/>
</dbReference>
<feature type="region of interest" description="Disordered" evidence="1">
    <location>
        <begin position="168"/>
        <end position="210"/>
    </location>
</feature>
<dbReference type="SUPFAM" id="SSF53448">
    <property type="entry name" value="Nucleotide-diphospho-sugar transferases"/>
    <property type="match status" value="1"/>
</dbReference>
<evidence type="ECO:0000259" key="2">
    <source>
        <dbReference type="Pfam" id="PF00535"/>
    </source>
</evidence>
<gene>
    <name evidence="3" type="ORF">ENP77_03770</name>
</gene>